<dbReference type="InterPro" id="IPR011008">
    <property type="entry name" value="Dimeric_a/b-barrel"/>
</dbReference>
<proteinExistence type="predicted"/>
<dbReference type="SMART" id="SM00886">
    <property type="entry name" value="Dabb"/>
    <property type="match status" value="1"/>
</dbReference>
<feature type="domain" description="Stress-response A/B barrel" evidence="1">
    <location>
        <begin position="3"/>
        <end position="96"/>
    </location>
</feature>
<reference evidence="2 3" key="1">
    <citation type="submission" date="2019-01" db="EMBL/GenBank/DDBJ databases">
        <title>Egibacter rhizosphaerae EGI 80759T.</title>
        <authorList>
            <person name="Chen D.-D."/>
            <person name="Tian Y."/>
            <person name="Jiao J.-Y."/>
            <person name="Zhang X.-T."/>
            <person name="Zhang Y.-G."/>
            <person name="Zhang Y."/>
            <person name="Xiao M."/>
            <person name="Shu W.-S."/>
            <person name="Li W.-J."/>
        </authorList>
    </citation>
    <scope>NUCLEOTIDE SEQUENCE [LARGE SCALE GENOMIC DNA]</scope>
    <source>
        <strain evidence="2 3">EGI 80759</strain>
    </source>
</reference>
<evidence type="ECO:0000259" key="1">
    <source>
        <dbReference type="PROSITE" id="PS51502"/>
    </source>
</evidence>
<gene>
    <name evidence="2" type="ORF">ER308_00895</name>
</gene>
<evidence type="ECO:0000313" key="3">
    <source>
        <dbReference type="Proteomes" id="UP000291469"/>
    </source>
</evidence>
<keyword evidence="3" id="KW-1185">Reference proteome</keyword>
<dbReference type="RefSeq" id="WP_131153266.1">
    <property type="nucleotide sequence ID" value="NZ_CP036402.1"/>
</dbReference>
<accession>A0A411YAR5</accession>
<dbReference type="OrthoDB" id="6637496at2"/>
<dbReference type="Gene3D" id="3.30.70.100">
    <property type="match status" value="1"/>
</dbReference>
<dbReference type="KEGG" id="erz:ER308_00895"/>
<dbReference type="AlphaFoldDB" id="A0A411YAR5"/>
<sequence>MGVRHVALFRFVEGTSDEHVRRIDEALAQLPEEILELRSYVFGRDLGVSGGAWDYGVVADVTDVDAFVAYRDHPSHRRVVDDLIGPVVAERASMQLATP</sequence>
<evidence type="ECO:0000313" key="2">
    <source>
        <dbReference type="EMBL" id="QBI18268.1"/>
    </source>
</evidence>
<dbReference type="Pfam" id="PF07876">
    <property type="entry name" value="Dabb"/>
    <property type="match status" value="1"/>
</dbReference>
<organism evidence="2 3">
    <name type="scientific">Egibacter rhizosphaerae</name>
    <dbReference type="NCBI Taxonomy" id="1670831"/>
    <lineage>
        <taxon>Bacteria</taxon>
        <taxon>Bacillati</taxon>
        <taxon>Actinomycetota</taxon>
        <taxon>Nitriliruptoria</taxon>
        <taxon>Egibacterales</taxon>
        <taxon>Egibacteraceae</taxon>
        <taxon>Egibacter</taxon>
    </lineage>
</organism>
<dbReference type="Proteomes" id="UP000291469">
    <property type="component" value="Chromosome"/>
</dbReference>
<dbReference type="InterPro" id="IPR013097">
    <property type="entry name" value="Dabb"/>
</dbReference>
<dbReference type="PROSITE" id="PS51502">
    <property type="entry name" value="S_R_A_B_BARREL"/>
    <property type="match status" value="1"/>
</dbReference>
<dbReference type="SUPFAM" id="SSF54909">
    <property type="entry name" value="Dimeric alpha+beta barrel"/>
    <property type="match status" value="1"/>
</dbReference>
<name>A0A411YAR5_9ACTN</name>
<dbReference type="EMBL" id="CP036402">
    <property type="protein sequence ID" value="QBI18268.1"/>
    <property type="molecule type" value="Genomic_DNA"/>
</dbReference>
<protein>
    <submittedName>
        <fullName evidence="2">Dabb family protein</fullName>
    </submittedName>
</protein>